<keyword evidence="3" id="KW-1185">Reference proteome</keyword>
<accession>A0ABN9GXR2</accession>
<dbReference type="PANTHER" id="PTHR13246:SF1">
    <property type="entry name" value="CYTOSOLIC ENDO-BETA-N-ACETYLGLUCOSAMINIDASE"/>
    <property type="match status" value="1"/>
</dbReference>
<dbReference type="PANTHER" id="PTHR13246">
    <property type="entry name" value="ENDO BETA N-ACETYLGLUCOSAMINIDASE"/>
    <property type="match status" value="1"/>
</dbReference>
<protein>
    <recommendedName>
        <fullName evidence="1">Cytosolic endo-beta-N-acetylglucosaminidase C-terminal domain-containing protein</fullName>
    </recommendedName>
</protein>
<evidence type="ECO:0000313" key="3">
    <source>
        <dbReference type="Proteomes" id="UP001162483"/>
    </source>
</evidence>
<comment type="caution">
    <text evidence="2">The sequence shown here is derived from an EMBL/GenBank/DDBJ whole genome shotgun (WGS) entry which is preliminary data.</text>
</comment>
<evidence type="ECO:0000259" key="1">
    <source>
        <dbReference type="Pfam" id="PF25529"/>
    </source>
</evidence>
<dbReference type="InterPro" id="IPR032979">
    <property type="entry name" value="ENGase"/>
</dbReference>
<gene>
    <name evidence="2" type="ORF">SPARVUS_LOCUS14698827</name>
</gene>
<reference evidence="2" key="1">
    <citation type="submission" date="2023-05" db="EMBL/GenBank/DDBJ databases">
        <authorList>
            <person name="Stuckert A."/>
        </authorList>
    </citation>
    <scope>NUCLEOTIDE SEQUENCE</scope>
</reference>
<name>A0ABN9GXR2_9NEOB</name>
<dbReference type="InterPro" id="IPR057882">
    <property type="entry name" value="ENGase_C"/>
</dbReference>
<dbReference type="Pfam" id="PF25529">
    <property type="entry name" value="Ig_ENGASE1_C"/>
    <property type="match status" value="1"/>
</dbReference>
<feature type="domain" description="Cytosolic endo-beta-N-acetylglucosaminidase C-terminal" evidence="1">
    <location>
        <begin position="114"/>
        <end position="226"/>
    </location>
</feature>
<evidence type="ECO:0000313" key="2">
    <source>
        <dbReference type="EMBL" id="CAI9612376.1"/>
    </source>
</evidence>
<sequence>MVYRLEGSPNIAVSLELTTQDAPLCNVESVSELTVQHQTHTPTSLQDPPSFLTDLQHGKSSGWVKRYYEVQLSGCFLTSLSVHFSNLMPDKEEQNFVCRIGEIRALDVSLPLLPPVLPTDLSLSHVLWRRDEQSNQLFVSLTLHWSHSMDNIRHFRIYCRGVTCHRTPDSQTHLLGLSYACIYRVVDLAVPDPCPPAPGRLEFTVQPVNKDVIEILPPEWGQLVLEFVEQTQTEV</sequence>
<dbReference type="Proteomes" id="UP001162483">
    <property type="component" value="Unassembled WGS sequence"/>
</dbReference>
<dbReference type="EMBL" id="CATNWA010019290">
    <property type="protein sequence ID" value="CAI9612376.1"/>
    <property type="molecule type" value="Genomic_DNA"/>
</dbReference>
<organism evidence="2 3">
    <name type="scientific">Staurois parvus</name>
    <dbReference type="NCBI Taxonomy" id="386267"/>
    <lineage>
        <taxon>Eukaryota</taxon>
        <taxon>Metazoa</taxon>
        <taxon>Chordata</taxon>
        <taxon>Craniata</taxon>
        <taxon>Vertebrata</taxon>
        <taxon>Euteleostomi</taxon>
        <taxon>Amphibia</taxon>
        <taxon>Batrachia</taxon>
        <taxon>Anura</taxon>
        <taxon>Neobatrachia</taxon>
        <taxon>Ranoidea</taxon>
        <taxon>Ranidae</taxon>
        <taxon>Staurois</taxon>
    </lineage>
</organism>
<proteinExistence type="predicted"/>